<comment type="caution">
    <text evidence="11">The sequence shown here is derived from an EMBL/GenBank/DDBJ whole genome shotgun (WGS) entry which is preliminary data.</text>
</comment>
<dbReference type="EMBL" id="RAWG01000437">
    <property type="protein sequence ID" value="RKH31863.1"/>
    <property type="molecule type" value="Genomic_DNA"/>
</dbReference>
<protein>
    <recommendedName>
        <fullName evidence="10">Purine nucleoside phosphorylase</fullName>
    </recommendedName>
</protein>
<evidence type="ECO:0000256" key="6">
    <source>
        <dbReference type="ARBA" id="ARBA00022833"/>
    </source>
</evidence>
<dbReference type="CDD" id="cd16833">
    <property type="entry name" value="YfiH"/>
    <property type="match status" value="1"/>
</dbReference>
<evidence type="ECO:0000256" key="2">
    <source>
        <dbReference type="ARBA" id="ARBA00007353"/>
    </source>
</evidence>
<dbReference type="GO" id="GO:0017061">
    <property type="term" value="F:S-methyl-5-thioadenosine phosphorylase activity"/>
    <property type="evidence" value="ECO:0007669"/>
    <property type="project" value="UniProtKB-EC"/>
</dbReference>
<comment type="catalytic activity">
    <reaction evidence="8">
        <text>adenosine + phosphate = alpha-D-ribose 1-phosphate + adenine</text>
        <dbReference type="Rhea" id="RHEA:27642"/>
        <dbReference type="ChEBI" id="CHEBI:16335"/>
        <dbReference type="ChEBI" id="CHEBI:16708"/>
        <dbReference type="ChEBI" id="CHEBI:43474"/>
        <dbReference type="ChEBI" id="CHEBI:57720"/>
        <dbReference type="EC" id="2.4.2.1"/>
    </reaction>
    <physiologicalReaction direction="left-to-right" evidence="8">
        <dbReference type="Rhea" id="RHEA:27643"/>
    </physiologicalReaction>
</comment>
<dbReference type="PANTHER" id="PTHR30616">
    <property type="entry name" value="UNCHARACTERIZED PROTEIN YFIH"/>
    <property type="match status" value="1"/>
</dbReference>
<dbReference type="Gene3D" id="3.60.140.10">
    <property type="entry name" value="CNF1/YfiH-like putative cysteine hydrolases"/>
    <property type="match status" value="1"/>
</dbReference>
<keyword evidence="12" id="KW-1185">Reference proteome</keyword>
<dbReference type="GO" id="GO:0016787">
    <property type="term" value="F:hydrolase activity"/>
    <property type="evidence" value="ECO:0007669"/>
    <property type="project" value="UniProtKB-KW"/>
</dbReference>
<evidence type="ECO:0000256" key="10">
    <source>
        <dbReference type="RuleBase" id="RU361274"/>
    </source>
</evidence>
<sequence>MSTPTSTSTPEFLTSALLPVPHGFATRTGGVSEGPYASLNLGFSVGDERSRVEENHRRLAQAAGAKLGALCRVSQVHGDRVLEARGEADDALRPTLGEADGLWTEGEGSWVAVGTADCVPVLLVDPQGRRVAAVHSGWKGTDLEISARAVEALGARGSRPERLLAAVGPCIQACCYEVSPELGDRFRARFGPDVVREGVKPHLDLPRAVKASLVKAGLKPEHVDVLQACTACERERFFSHRRDAGLTGRHLNFVLHRF</sequence>
<accession>A0A3A8MIA0</accession>
<dbReference type="InterPro" id="IPR011324">
    <property type="entry name" value="Cytotoxic_necrot_fac-like_cat"/>
</dbReference>
<reference evidence="12" key="1">
    <citation type="submission" date="2018-09" db="EMBL/GenBank/DDBJ databases">
        <authorList>
            <person name="Livingstone P.G."/>
            <person name="Whitworth D.E."/>
        </authorList>
    </citation>
    <scope>NUCLEOTIDE SEQUENCE [LARGE SCALE GENOMIC DNA]</scope>
    <source>
        <strain evidence="12">CA040B</strain>
    </source>
</reference>
<dbReference type="AlphaFoldDB" id="A0A3A8MIA0"/>
<dbReference type="GO" id="GO:0005507">
    <property type="term" value="F:copper ion binding"/>
    <property type="evidence" value="ECO:0007669"/>
    <property type="project" value="TreeGrafter"/>
</dbReference>
<dbReference type="RefSeq" id="WP_120630064.1">
    <property type="nucleotide sequence ID" value="NZ_RAWG01000437.1"/>
</dbReference>
<evidence type="ECO:0000256" key="9">
    <source>
        <dbReference type="ARBA" id="ARBA00049893"/>
    </source>
</evidence>
<evidence type="ECO:0000256" key="8">
    <source>
        <dbReference type="ARBA" id="ARBA00048968"/>
    </source>
</evidence>
<keyword evidence="5" id="KW-0378">Hydrolase</keyword>
<name>A0A3A8MIA0_9BACT</name>
<keyword evidence="3" id="KW-0808">Transferase</keyword>
<dbReference type="Proteomes" id="UP000273405">
    <property type="component" value="Unassembled WGS sequence"/>
</dbReference>
<comment type="catalytic activity">
    <reaction evidence="1">
        <text>inosine + phosphate = alpha-D-ribose 1-phosphate + hypoxanthine</text>
        <dbReference type="Rhea" id="RHEA:27646"/>
        <dbReference type="ChEBI" id="CHEBI:17368"/>
        <dbReference type="ChEBI" id="CHEBI:17596"/>
        <dbReference type="ChEBI" id="CHEBI:43474"/>
        <dbReference type="ChEBI" id="CHEBI:57720"/>
        <dbReference type="EC" id="2.4.2.1"/>
    </reaction>
    <physiologicalReaction direction="left-to-right" evidence="1">
        <dbReference type="Rhea" id="RHEA:27647"/>
    </physiologicalReaction>
</comment>
<comment type="catalytic activity">
    <reaction evidence="9">
        <text>S-methyl-5'-thioadenosine + phosphate = 5-(methylsulfanyl)-alpha-D-ribose 1-phosphate + adenine</text>
        <dbReference type="Rhea" id="RHEA:11852"/>
        <dbReference type="ChEBI" id="CHEBI:16708"/>
        <dbReference type="ChEBI" id="CHEBI:17509"/>
        <dbReference type="ChEBI" id="CHEBI:43474"/>
        <dbReference type="ChEBI" id="CHEBI:58533"/>
        <dbReference type="EC" id="2.4.2.28"/>
    </reaction>
    <physiologicalReaction direction="left-to-right" evidence="9">
        <dbReference type="Rhea" id="RHEA:11853"/>
    </physiologicalReaction>
</comment>
<dbReference type="InterPro" id="IPR038371">
    <property type="entry name" value="Cu_polyphenol_OxRdtase_sf"/>
</dbReference>
<comment type="similarity">
    <text evidence="2 10">Belongs to the purine nucleoside phosphorylase YfiH/LACC1 family.</text>
</comment>
<keyword evidence="6" id="KW-0862">Zinc</keyword>
<dbReference type="Pfam" id="PF02578">
    <property type="entry name" value="Cu-oxidase_4"/>
    <property type="match status" value="1"/>
</dbReference>
<organism evidence="11 12">
    <name type="scientific">Corallococcus sicarius</name>
    <dbReference type="NCBI Taxonomy" id="2316726"/>
    <lineage>
        <taxon>Bacteria</taxon>
        <taxon>Pseudomonadati</taxon>
        <taxon>Myxococcota</taxon>
        <taxon>Myxococcia</taxon>
        <taxon>Myxococcales</taxon>
        <taxon>Cystobacterineae</taxon>
        <taxon>Myxococcaceae</taxon>
        <taxon>Corallococcus</taxon>
    </lineage>
</organism>
<dbReference type="NCBIfam" id="TIGR00726">
    <property type="entry name" value="peptidoglycan editing factor PgeF"/>
    <property type="match status" value="1"/>
</dbReference>
<gene>
    <name evidence="11" type="primary">pgeF</name>
    <name evidence="11" type="ORF">D7X12_37995</name>
</gene>
<comment type="catalytic activity">
    <reaction evidence="7">
        <text>adenosine + H2O + H(+) = inosine + NH4(+)</text>
        <dbReference type="Rhea" id="RHEA:24408"/>
        <dbReference type="ChEBI" id="CHEBI:15377"/>
        <dbReference type="ChEBI" id="CHEBI:15378"/>
        <dbReference type="ChEBI" id="CHEBI:16335"/>
        <dbReference type="ChEBI" id="CHEBI:17596"/>
        <dbReference type="ChEBI" id="CHEBI:28938"/>
        <dbReference type="EC" id="3.5.4.4"/>
    </reaction>
    <physiologicalReaction direction="left-to-right" evidence="7">
        <dbReference type="Rhea" id="RHEA:24409"/>
    </physiologicalReaction>
</comment>
<evidence type="ECO:0000256" key="7">
    <source>
        <dbReference type="ARBA" id="ARBA00047989"/>
    </source>
</evidence>
<dbReference type="InterPro" id="IPR003730">
    <property type="entry name" value="Cu_polyphenol_OxRdtase"/>
</dbReference>
<dbReference type="PANTHER" id="PTHR30616:SF2">
    <property type="entry name" value="PURINE NUCLEOSIDE PHOSPHORYLASE LACC1"/>
    <property type="match status" value="1"/>
</dbReference>
<proteinExistence type="inferred from homology"/>
<evidence type="ECO:0000256" key="1">
    <source>
        <dbReference type="ARBA" id="ARBA00000553"/>
    </source>
</evidence>
<dbReference type="OrthoDB" id="4279at2"/>
<evidence type="ECO:0000313" key="11">
    <source>
        <dbReference type="EMBL" id="RKH31863.1"/>
    </source>
</evidence>
<evidence type="ECO:0000256" key="4">
    <source>
        <dbReference type="ARBA" id="ARBA00022723"/>
    </source>
</evidence>
<evidence type="ECO:0000313" key="12">
    <source>
        <dbReference type="Proteomes" id="UP000273405"/>
    </source>
</evidence>
<evidence type="ECO:0000256" key="3">
    <source>
        <dbReference type="ARBA" id="ARBA00022679"/>
    </source>
</evidence>
<dbReference type="SUPFAM" id="SSF64438">
    <property type="entry name" value="CNF1/YfiH-like putative cysteine hydrolases"/>
    <property type="match status" value="1"/>
</dbReference>
<keyword evidence="4" id="KW-0479">Metal-binding</keyword>
<evidence type="ECO:0000256" key="5">
    <source>
        <dbReference type="ARBA" id="ARBA00022801"/>
    </source>
</evidence>